<feature type="transmembrane region" description="Helical" evidence="5">
    <location>
        <begin position="179"/>
        <end position="201"/>
    </location>
</feature>
<accession>A0A0J9E574</accession>
<evidence type="ECO:0000256" key="4">
    <source>
        <dbReference type="SAM" id="Coils"/>
    </source>
</evidence>
<dbReference type="STRING" id="1675527.AIOL_001937"/>
<dbReference type="GO" id="GO:0042742">
    <property type="term" value="P:defense response to bacterium"/>
    <property type="evidence" value="ECO:0007669"/>
    <property type="project" value="UniProtKB-KW"/>
</dbReference>
<reference evidence="6 7" key="1">
    <citation type="submission" date="2015-06" db="EMBL/GenBank/DDBJ databases">
        <title>Draft genome sequence of an Alphaproteobacteria species associated to the Mediterranean sponge Oscarella lobularis.</title>
        <authorList>
            <person name="Jourda C."/>
            <person name="Santini S."/>
            <person name="Claverie J.-M."/>
        </authorList>
    </citation>
    <scope>NUCLEOTIDE SEQUENCE [LARGE SCALE GENOMIC DNA]</scope>
    <source>
        <strain evidence="6">IGS</strain>
    </source>
</reference>
<dbReference type="Proteomes" id="UP000037178">
    <property type="component" value="Unassembled WGS sequence"/>
</dbReference>
<keyword evidence="5" id="KW-0472">Membrane</keyword>
<dbReference type="Pfam" id="PF00959">
    <property type="entry name" value="Phage_lysozyme"/>
    <property type="match status" value="1"/>
</dbReference>
<evidence type="ECO:0000256" key="3">
    <source>
        <dbReference type="RuleBase" id="RU003788"/>
    </source>
</evidence>
<protein>
    <recommendedName>
        <fullName evidence="3">Lysozyme</fullName>
        <ecNumber evidence="3">3.2.1.17</ecNumber>
    </recommendedName>
</protein>
<evidence type="ECO:0000313" key="6">
    <source>
        <dbReference type="EMBL" id="KMW56979.1"/>
    </source>
</evidence>
<dbReference type="PATRIC" id="fig|1675527.3.peg.2035"/>
<evidence type="ECO:0000313" key="7">
    <source>
        <dbReference type="Proteomes" id="UP000037178"/>
    </source>
</evidence>
<dbReference type="SUPFAM" id="SSF53955">
    <property type="entry name" value="Lysozyme-like"/>
    <property type="match status" value="1"/>
</dbReference>
<dbReference type="OrthoDB" id="7311517at2"/>
<keyword evidence="3" id="KW-0378">Hydrolase</keyword>
<evidence type="ECO:0000256" key="1">
    <source>
        <dbReference type="ARBA" id="ARBA00022529"/>
    </source>
</evidence>
<name>A0A0J9E574_9RHOB</name>
<gene>
    <name evidence="6" type="ORF">AIOL_001937</name>
</gene>
<dbReference type="InterPro" id="IPR023347">
    <property type="entry name" value="Lysozyme_dom_sf"/>
</dbReference>
<dbReference type="GO" id="GO:0003796">
    <property type="term" value="F:lysozyme activity"/>
    <property type="evidence" value="ECO:0007669"/>
    <property type="project" value="UniProtKB-EC"/>
</dbReference>
<dbReference type="InterPro" id="IPR023346">
    <property type="entry name" value="Lysozyme-like_dom_sf"/>
</dbReference>
<dbReference type="GO" id="GO:0016998">
    <property type="term" value="P:cell wall macromolecule catabolic process"/>
    <property type="evidence" value="ECO:0007669"/>
    <property type="project" value="InterPro"/>
</dbReference>
<keyword evidence="1 3" id="KW-0929">Antimicrobial</keyword>
<keyword evidence="7" id="KW-1185">Reference proteome</keyword>
<dbReference type="EC" id="3.2.1.17" evidence="3"/>
<comment type="catalytic activity">
    <reaction evidence="3">
        <text>Hydrolysis of (1-&gt;4)-beta-linkages between N-acetylmuramic acid and N-acetyl-D-glucosamine residues in a peptidoglycan and between N-acetyl-D-glucosamine residues in chitodextrins.</text>
        <dbReference type="EC" id="3.2.1.17"/>
    </reaction>
</comment>
<dbReference type="GO" id="GO:0009253">
    <property type="term" value="P:peptidoglycan catabolic process"/>
    <property type="evidence" value="ECO:0007669"/>
    <property type="project" value="InterPro"/>
</dbReference>
<keyword evidence="5" id="KW-1133">Transmembrane helix</keyword>
<keyword evidence="3" id="KW-0326">Glycosidase</keyword>
<feature type="coiled-coil region" evidence="4">
    <location>
        <begin position="771"/>
        <end position="805"/>
    </location>
</feature>
<evidence type="ECO:0000256" key="2">
    <source>
        <dbReference type="ARBA" id="ARBA00022638"/>
    </source>
</evidence>
<proteinExistence type="inferred from homology"/>
<comment type="caution">
    <text evidence="6">The sequence shown here is derived from an EMBL/GenBank/DDBJ whole genome shotgun (WGS) entry which is preliminary data.</text>
</comment>
<feature type="coiled-coil region" evidence="4">
    <location>
        <begin position="887"/>
        <end position="917"/>
    </location>
</feature>
<organism evidence="6 7">
    <name type="scientific">Candidatus Rhodobacter oscarellae</name>
    <dbReference type="NCBI Taxonomy" id="1675527"/>
    <lineage>
        <taxon>Bacteria</taxon>
        <taxon>Pseudomonadati</taxon>
        <taxon>Pseudomonadota</taxon>
        <taxon>Alphaproteobacteria</taxon>
        <taxon>Rhodobacterales</taxon>
        <taxon>Rhodobacter group</taxon>
        <taxon>Rhodobacter</taxon>
    </lineage>
</organism>
<dbReference type="RefSeq" id="WP_152912454.1">
    <property type="nucleotide sequence ID" value="NZ_LFTY01000002.1"/>
</dbReference>
<keyword evidence="2 3" id="KW-0081">Bacteriolytic enzyme</keyword>
<dbReference type="GO" id="GO:0031640">
    <property type="term" value="P:killing of cells of another organism"/>
    <property type="evidence" value="ECO:0007669"/>
    <property type="project" value="UniProtKB-KW"/>
</dbReference>
<dbReference type="EMBL" id="LFTY01000002">
    <property type="protein sequence ID" value="KMW56979.1"/>
    <property type="molecule type" value="Genomic_DNA"/>
</dbReference>
<feature type="coiled-coil region" evidence="4">
    <location>
        <begin position="493"/>
        <end position="520"/>
    </location>
</feature>
<comment type="similarity">
    <text evidence="3">Belongs to the glycosyl hydrolase 24 family.</text>
</comment>
<keyword evidence="4" id="KW-0175">Coiled coil</keyword>
<evidence type="ECO:0000256" key="5">
    <source>
        <dbReference type="SAM" id="Phobius"/>
    </source>
</evidence>
<dbReference type="InterPro" id="IPR002196">
    <property type="entry name" value="Glyco_hydro_24"/>
</dbReference>
<dbReference type="Gene3D" id="1.10.530.40">
    <property type="match status" value="1"/>
</dbReference>
<dbReference type="AlphaFoldDB" id="A0A0J9E574"/>
<keyword evidence="5" id="KW-0812">Transmembrane</keyword>
<sequence length="1113" mass="119816">MTEGESQLLAVRLEASLAKFEKQLSRAYGVAKKMSTGMEQRFSDMERKTQKSASASANAIQRELDKRRKGYESLMASMDPVFAATQRFQQGEKKLADALKYGEITTKEHARAMKLLKAQYDAVKTSAMQTGTAVARTGTISRNGRFMIQNAANQVGDMAVQFEMGTSPMRIMGQQLPQLLAGFGAFGAVAGTVAAVLFPLAGHFLKTGEEADKAKDEVKDFADAMDLFATAVADVNEAADLITDLEQLQKMYGVVTDEVIDLTRALARLKEEQAIGAADTAIQKFIEENPFIDRLQDAMSGRDEIAAEIQREISAAESQIEASINVQYNLQFVEEQKALLEELGTLRDIELDFGVSADQAQGVVDLFEQFRAGAESGDIRAALVAVDELRERLQGLDNADAAKLADGFAPVESELRQAVAALDRLDTALDETGDGAGAAGLRFSELVEKYARDTARLKELAADRDAALAMRDSARADGNDQALADAEAVIAAIDEEIARIGDHETRIRELNEQAREMRELLAHIPADEGGETRAAIETLLGLITDATEEGAKLDGVRLDNLEGQFDIVLGAVDRLLQKLGLARDMFTEFKVPDEWRSVFGTLAGSSDGQTASAALLRRFEGFSSSAYDDGRRDGEGNRVGPPIYRAGYGSDTVTLSDGSVRRVTQGMTVSVEDANRDLARRIVEFQRGIIDEIGMARWNQFNPAQQAALTSVAYNYGSIGAEGAGISSVVRSGSSDEIANAIRGLAGHNGGINRDRRLTEAQVFSNGVGVEEAALRQERELAEARRAAEAEEKRADDERQRALEREIEQRERALELRQGLVEAAQQQLSDAEFEAALIGKSASEQARLRAEYMLTQDAKRRGIDLNERLAGQEKTYAELIREQADAIGRVVAAKEEQEAQNERLAQQEQQLADLGQSIKDSLLDAIIAGEDFADVLANVAKMLARAALEAALFGSGPFGGGGGGLLGGIFSSIFGLKDGGLVQRLASGGYVTGPGGPRADLVPAMLSNGEYVMNAEATKKHRPLLDALNFGMAQKYASGGLVGGGAPSVMMGSSGDINLSVEVHTQSDQPQEVAGETADAVRGVMVSIFNQQLGQSMRPGGVIDTRYQRKAGV</sequence>